<reference evidence="4" key="1">
    <citation type="submission" date="2022-11" db="UniProtKB">
        <authorList>
            <consortium name="WormBaseParasite"/>
        </authorList>
    </citation>
    <scope>IDENTIFICATION</scope>
</reference>
<evidence type="ECO:0000259" key="2">
    <source>
        <dbReference type="PROSITE" id="PS51836"/>
    </source>
</evidence>
<feature type="domain" description="UDENN FNIP1/2-type" evidence="2">
    <location>
        <begin position="1"/>
        <end position="700"/>
    </location>
</feature>
<dbReference type="Pfam" id="PF14638">
    <property type="entry name" value="FNIP_C"/>
    <property type="match status" value="1"/>
</dbReference>
<dbReference type="InterPro" id="IPR037545">
    <property type="entry name" value="DENN_FNIP1/2"/>
</dbReference>
<dbReference type="PROSITE" id="PS51836">
    <property type="entry name" value="DENN_FNIP12"/>
    <property type="match status" value="1"/>
</dbReference>
<dbReference type="InterPro" id="IPR028085">
    <property type="entry name" value="FNIP_mid_dom"/>
</dbReference>
<dbReference type="WBParaSite" id="PgR097_g001_t07">
    <property type="protein sequence ID" value="PgR097_g001_t07"/>
    <property type="gene ID" value="PgR097_g001"/>
</dbReference>
<evidence type="ECO:0000313" key="4">
    <source>
        <dbReference type="WBParaSite" id="PgR097_g001_t07"/>
    </source>
</evidence>
<dbReference type="GO" id="GO:0042030">
    <property type="term" value="F:ATPase inhibitor activity"/>
    <property type="evidence" value="ECO:0007669"/>
    <property type="project" value="TreeGrafter"/>
</dbReference>
<feature type="region of interest" description="Disordered" evidence="1">
    <location>
        <begin position="449"/>
        <end position="491"/>
    </location>
</feature>
<dbReference type="PANTHER" id="PTHR21634">
    <property type="entry name" value="RE13835P"/>
    <property type="match status" value="1"/>
</dbReference>
<dbReference type="GO" id="GO:0005737">
    <property type="term" value="C:cytoplasm"/>
    <property type="evidence" value="ECO:0007669"/>
    <property type="project" value="UniProtKB-ARBA"/>
</dbReference>
<name>A0A915C722_PARUN</name>
<dbReference type="Pfam" id="PF14637">
    <property type="entry name" value="FNIP_M"/>
    <property type="match status" value="1"/>
</dbReference>
<dbReference type="PANTHER" id="PTHR21634:SF9">
    <property type="entry name" value="RE13835P"/>
    <property type="match status" value="1"/>
</dbReference>
<keyword evidence="3" id="KW-1185">Reference proteome</keyword>
<dbReference type="GO" id="GO:0051087">
    <property type="term" value="F:protein-folding chaperone binding"/>
    <property type="evidence" value="ECO:0007669"/>
    <property type="project" value="TreeGrafter"/>
</dbReference>
<dbReference type="AlphaFoldDB" id="A0A915C722"/>
<protein>
    <submittedName>
        <fullName evidence="4">UDENN FNIP1/2-type domain-containing protein</fullName>
    </submittedName>
</protein>
<feature type="compositionally biased region" description="Basic and acidic residues" evidence="1">
    <location>
        <begin position="450"/>
        <end position="465"/>
    </location>
</feature>
<accession>A0A915C722</accession>
<dbReference type="Proteomes" id="UP000887569">
    <property type="component" value="Unplaced"/>
</dbReference>
<sequence>MRLVVIAESERRLLFDSETVLPAQAPGIPPTAPLSSCGRFKFLRHRSDVPAIAQMVLGSMSTVKCDSFKIHHLSSTKQLMVSRVISISKSAKSLSSESKVLLESVNSVDSESHYSTIRSLEGMRQRNHRRSQTIEPPEGFTRVRNASLQLDSEETVVMEPLRAFSPNRISRHRRLQLSQRGNLCDENNSGRWSSRSRLSSCSSTNDDDTKQIAIGVIFREDERQFILQHIPLIEIEMLKLEAQIVKASLSRTHFLHLLYQGWSRLVQAICVLHNSPRLRAPVWLSLMDDKLSTATANTFCATLANLIYRHDLKSTGYFLSSLLSSLLMNHLAWVASVASSDRCVDSHRSLLLGTRENVDILHHPYNTHLAQYMEISGSIGGAARLSRTVVMGDDMLLVTQLLYVLSYFVRCSVVHPNLHSAGKWSSQPQLKCFSPSSLQRLSEEVPTDNIDSHLDARSPEAKSDDNGSSCDEPMDVEGDSMPTDDEPNDWHLPLEDSLRQRPFIDSSLARSLLAGPCDAYCSHFVLSGLRRSAVNFAETISSMIDHVKNGESELLYASSPDSSNSSTASDTASFSPTVIVLADTTTYTVKVISGDESNVEESTMVAPCEAVVAMLEQFGDLHRIGAAPSFLISFLEDALGDIVAKSFSLVEMLGATFGDRAIKKHDDKKVSPTISAERVAHVIGCDYSDLRLIANVAAVYFPPVLQLVV</sequence>
<evidence type="ECO:0000256" key="1">
    <source>
        <dbReference type="SAM" id="MobiDB-lite"/>
    </source>
</evidence>
<feature type="compositionally biased region" description="Low complexity" evidence="1">
    <location>
        <begin position="189"/>
        <end position="203"/>
    </location>
</feature>
<proteinExistence type="predicted"/>
<dbReference type="InterPro" id="IPR028086">
    <property type="entry name" value="FNIP_C_dom"/>
</dbReference>
<evidence type="ECO:0000313" key="3">
    <source>
        <dbReference type="Proteomes" id="UP000887569"/>
    </source>
</evidence>
<feature type="compositionally biased region" description="Acidic residues" evidence="1">
    <location>
        <begin position="472"/>
        <end position="487"/>
    </location>
</feature>
<organism evidence="3 4">
    <name type="scientific">Parascaris univalens</name>
    <name type="common">Nematode worm</name>
    <dbReference type="NCBI Taxonomy" id="6257"/>
    <lineage>
        <taxon>Eukaryota</taxon>
        <taxon>Metazoa</taxon>
        <taxon>Ecdysozoa</taxon>
        <taxon>Nematoda</taxon>
        <taxon>Chromadorea</taxon>
        <taxon>Rhabditida</taxon>
        <taxon>Spirurina</taxon>
        <taxon>Ascaridomorpha</taxon>
        <taxon>Ascaridoidea</taxon>
        <taxon>Ascarididae</taxon>
        <taxon>Parascaris</taxon>
    </lineage>
</organism>
<feature type="region of interest" description="Disordered" evidence="1">
    <location>
        <begin position="187"/>
        <end position="206"/>
    </location>
</feature>